<dbReference type="GO" id="GO:0015740">
    <property type="term" value="P:C4-dicarboxylate transport"/>
    <property type="evidence" value="ECO:0007669"/>
    <property type="project" value="TreeGrafter"/>
</dbReference>
<keyword evidence="7 9" id="KW-0472">Membrane</keyword>
<evidence type="ECO:0000256" key="7">
    <source>
        <dbReference type="ARBA" id="ARBA00023136"/>
    </source>
</evidence>
<comment type="function">
    <text evidence="9">Part of the tripartite ATP-independent periplasmic (TRAP) transport system.</text>
</comment>
<dbReference type="OrthoDB" id="5465095at2"/>
<proteinExistence type="inferred from homology"/>
<dbReference type="GO" id="GO:0022857">
    <property type="term" value="F:transmembrane transporter activity"/>
    <property type="evidence" value="ECO:0007669"/>
    <property type="project" value="UniProtKB-UniRule"/>
</dbReference>
<accession>A1WU75</accession>
<sequence length="188" mass="20667">MGTRKRTWLERLDGGIARVEAFILGGGVLLLAGLSIANTLSRNLTGNTVPGTFELTEILMVWITFGGLAYGVRRARHICMNAVYDQLRGLARKGLLIFTHVGTAGLLFYMAWHAGHYVWEVHESGRTSTALGIPMGLAYLIVPIGLFAGGVQYTLSAWKNLTHRALYRSYSELETYEHGEDPAGDARL</sequence>
<evidence type="ECO:0000256" key="2">
    <source>
        <dbReference type="ARBA" id="ARBA00022448"/>
    </source>
</evidence>
<dbReference type="eggNOG" id="COG3090">
    <property type="taxonomic scope" value="Bacteria"/>
</dbReference>
<feature type="transmembrane region" description="Helical" evidence="9">
    <location>
        <begin position="52"/>
        <end position="73"/>
    </location>
</feature>
<protein>
    <recommendedName>
        <fullName evidence="9">TRAP transporter small permease protein</fullName>
    </recommendedName>
</protein>
<keyword evidence="6 9" id="KW-1133">Transmembrane helix</keyword>
<keyword evidence="2 9" id="KW-0813">Transport</keyword>
<dbReference type="PANTHER" id="PTHR35011">
    <property type="entry name" value="2,3-DIKETO-L-GULONATE TRAP TRANSPORTER SMALL PERMEASE PROTEIN YIAM"/>
    <property type="match status" value="1"/>
</dbReference>
<comment type="similarity">
    <text evidence="8 9">Belongs to the TRAP transporter small permease family.</text>
</comment>
<evidence type="ECO:0000256" key="6">
    <source>
        <dbReference type="ARBA" id="ARBA00022989"/>
    </source>
</evidence>
<keyword evidence="4 9" id="KW-0997">Cell inner membrane</keyword>
<dbReference type="EMBL" id="CP000544">
    <property type="protein sequence ID" value="ABM61237.1"/>
    <property type="molecule type" value="Genomic_DNA"/>
</dbReference>
<dbReference type="Proteomes" id="UP000000647">
    <property type="component" value="Chromosome"/>
</dbReference>
<organism evidence="11 12">
    <name type="scientific">Halorhodospira halophila (strain DSM 244 / SL1)</name>
    <name type="common">Ectothiorhodospira halophila (strain DSM 244 / SL1)</name>
    <dbReference type="NCBI Taxonomy" id="349124"/>
    <lineage>
        <taxon>Bacteria</taxon>
        <taxon>Pseudomonadati</taxon>
        <taxon>Pseudomonadota</taxon>
        <taxon>Gammaproteobacteria</taxon>
        <taxon>Chromatiales</taxon>
        <taxon>Ectothiorhodospiraceae</taxon>
        <taxon>Halorhodospira</taxon>
    </lineage>
</organism>
<evidence type="ECO:0000256" key="4">
    <source>
        <dbReference type="ARBA" id="ARBA00022519"/>
    </source>
</evidence>
<feature type="transmembrane region" description="Helical" evidence="9">
    <location>
        <begin position="21"/>
        <end position="40"/>
    </location>
</feature>
<evidence type="ECO:0000313" key="12">
    <source>
        <dbReference type="Proteomes" id="UP000000647"/>
    </source>
</evidence>
<feature type="transmembrane region" description="Helical" evidence="9">
    <location>
        <begin position="132"/>
        <end position="155"/>
    </location>
</feature>
<reference evidence="12" key="1">
    <citation type="submission" date="2006-12" db="EMBL/GenBank/DDBJ databases">
        <title>Complete sequence of Halorhodospira halophila SL1.</title>
        <authorList>
            <consortium name="US DOE Joint Genome Institute"/>
            <person name="Copeland A."/>
            <person name="Lucas S."/>
            <person name="Lapidus A."/>
            <person name="Barry K."/>
            <person name="Detter J.C."/>
            <person name="Glavina del Rio T."/>
            <person name="Hammon N."/>
            <person name="Israni S."/>
            <person name="Dalin E."/>
            <person name="Tice H."/>
            <person name="Pitluck S."/>
            <person name="Saunders E."/>
            <person name="Brettin T."/>
            <person name="Bruce D."/>
            <person name="Han C."/>
            <person name="Tapia R."/>
            <person name="Schmutz J."/>
            <person name="Larimer F."/>
            <person name="Land M."/>
            <person name="Hauser L."/>
            <person name="Kyrpides N."/>
            <person name="Mikhailova N."/>
            <person name="Hoff W."/>
            <person name="Richardson P."/>
        </authorList>
    </citation>
    <scope>NUCLEOTIDE SEQUENCE [LARGE SCALE GENOMIC DNA]</scope>
    <source>
        <strain evidence="12">DSM 244 / SL1</strain>
    </source>
</reference>
<dbReference type="AlphaFoldDB" id="A1WU75"/>
<evidence type="ECO:0000256" key="5">
    <source>
        <dbReference type="ARBA" id="ARBA00022692"/>
    </source>
</evidence>
<evidence type="ECO:0000313" key="11">
    <source>
        <dbReference type="EMBL" id="ABM61237.1"/>
    </source>
</evidence>
<feature type="domain" description="Tripartite ATP-independent periplasmic transporters DctQ component" evidence="10">
    <location>
        <begin position="32"/>
        <end position="161"/>
    </location>
</feature>
<keyword evidence="3" id="KW-1003">Cell membrane</keyword>
<dbReference type="PANTHER" id="PTHR35011:SF2">
    <property type="entry name" value="2,3-DIKETO-L-GULONATE TRAP TRANSPORTER SMALL PERMEASE PROTEIN YIAM"/>
    <property type="match status" value="1"/>
</dbReference>
<dbReference type="HOGENOM" id="CLU_086356_3_7_6"/>
<dbReference type="GO" id="GO:0005886">
    <property type="term" value="C:plasma membrane"/>
    <property type="evidence" value="ECO:0007669"/>
    <property type="project" value="UniProtKB-SubCell"/>
</dbReference>
<dbReference type="InterPro" id="IPR055348">
    <property type="entry name" value="DctQ"/>
</dbReference>
<evidence type="ECO:0000256" key="1">
    <source>
        <dbReference type="ARBA" id="ARBA00004429"/>
    </source>
</evidence>
<comment type="subunit">
    <text evidence="9">The complex comprises the extracytoplasmic solute receptor protein and the two transmembrane proteins.</text>
</comment>
<name>A1WU75_HALHL</name>
<comment type="subcellular location">
    <subcellularLocation>
        <location evidence="1 9">Cell inner membrane</location>
        <topology evidence="1 9">Multi-pass membrane protein</topology>
    </subcellularLocation>
</comment>
<gene>
    <name evidence="11" type="ordered locus">Hhal_0449</name>
</gene>
<dbReference type="InterPro" id="IPR007387">
    <property type="entry name" value="TRAP_DctQ"/>
</dbReference>
<evidence type="ECO:0000256" key="8">
    <source>
        <dbReference type="ARBA" id="ARBA00038436"/>
    </source>
</evidence>
<keyword evidence="12" id="KW-1185">Reference proteome</keyword>
<evidence type="ECO:0000259" key="10">
    <source>
        <dbReference type="Pfam" id="PF04290"/>
    </source>
</evidence>
<keyword evidence="5 9" id="KW-0812">Transmembrane</keyword>
<reference evidence="11 12" key="2">
    <citation type="journal article" date="2013" name="Stand. Genomic Sci.">
        <title>Complete genome sequence of Halorhodospira halophila SL1.</title>
        <authorList>
            <person name="Challacombe J.F."/>
            <person name="Majid S."/>
            <person name="Deole R."/>
            <person name="Brettin T.S."/>
            <person name="Bruce D."/>
            <person name="Delano S.F."/>
            <person name="Detter J.C."/>
            <person name="Gleasner C.D."/>
            <person name="Han C.S."/>
            <person name="Misra M."/>
            <person name="Reitenga K.G."/>
            <person name="Mikhailova N."/>
            <person name="Woyke T."/>
            <person name="Pitluck S."/>
            <person name="Nolan M."/>
            <person name="Land M.L."/>
            <person name="Saunders E."/>
            <person name="Tapia R."/>
            <person name="Lapidus A."/>
            <person name="Ivanova N."/>
            <person name="Hoff W.D."/>
        </authorList>
    </citation>
    <scope>NUCLEOTIDE SEQUENCE [LARGE SCALE GENOMIC DNA]</scope>
    <source>
        <strain evidence="12">DSM 244 / SL1</strain>
    </source>
</reference>
<dbReference type="RefSeq" id="WP_011813260.1">
    <property type="nucleotide sequence ID" value="NC_008789.1"/>
</dbReference>
<feature type="transmembrane region" description="Helical" evidence="9">
    <location>
        <begin position="94"/>
        <end position="112"/>
    </location>
</feature>
<dbReference type="Pfam" id="PF04290">
    <property type="entry name" value="DctQ"/>
    <property type="match status" value="1"/>
</dbReference>
<evidence type="ECO:0000256" key="9">
    <source>
        <dbReference type="RuleBase" id="RU369079"/>
    </source>
</evidence>
<evidence type="ECO:0000256" key="3">
    <source>
        <dbReference type="ARBA" id="ARBA00022475"/>
    </source>
</evidence>
<dbReference type="STRING" id="349124.Hhal_0449"/>
<dbReference type="KEGG" id="hha:Hhal_0449"/>